<sequence length="191" mass="20920">MVTVEQQLKDATLNVIAAHGLKGATTRRIAETAGVAELTLFRHFGSKASLIEAALLDLTSAFDEHIHPGDDVATDLTAFVSVYTKALRTQHRLLVVAFAEAQRHAEFSVLLRAQTARLQKLADLIEHHQQARQLRPEPPREAALALIGPLVMTALVLNAQPGFVTLPAPHDHVRAFLAGRQLRPDNQQELS</sequence>
<dbReference type="SUPFAM" id="SSF48498">
    <property type="entry name" value="Tetracyclin repressor-like, C-terminal domain"/>
    <property type="match status" value="1"/>
</dbReference>
<feature type="DNA-binding region" description="H-T-H motif" evidence="2">
    <location>
        <begin position="25"/>
        <end position="44"/>
    </location>
</feature>
<dbReference type="Proteomes" id="UP001589733">
    <property type="component" value="Unassembled WGS sequence"/>
</dbReference>
<evidence type="ECO:0000256" key="2">
    <source>
        <dbReference type="PROSITE-ProRule" id="PRU00335"/>
    </source>
</evidence>
<dbReference type="EMBL" id="JBHLYR010000033">
    <property type="protein sequence ID" value="MFB9992636.1"/>
    <property type="molecule type" value="Genomic_DNA"/>
</dbReference>
<protein>
    <submittedName>
        <fullName evidence="4">TetR/AcrR family transcriptional regulator</fullName>
    </submittedName>
</protein>
<gene>
    <name evidence="4" type="ORF">ACFFLM_11720</name>
</gene>
<dbReference type="RefSeq" id="WP_380009922.1">
    <property type="nucleotide sequence ID" value="NZ_JBHLYR010000033.1"/>
</dbReference>
<evidence type="ECO:0000313" key="5">
    <source>
        <dbReference type="Proteomes" id="UP001589733"/>
    </source>
</evidence>
<dbReference type="PRINTS" id="PR00455">
    <property type="entry name" value="HTHTETR"/>
</dbReference>
<dbReference type="PROSITE" id="PS50977">
    <property type="entry name" value="HTH_TETR_2"/>
    <property type="match status" value="1"/>
</dbReference>
<dbReference type="Gene3D" id="1.10.357.10">
    <property type="entry name" value="Tetracycline Repressor, domain 2"/>
    <property type="match status" value="1"/>
</dbReference>
<evidence type="ECO:0000259" key="3">
    <source>
        <dbReference type="PROSITE" id="PS50977"/>
    </source>
</evidence>
<dbReference type="InterPro" id="IPR050109">
    <property type="entry name" value="HTH-type_TetR-like_transc_reg"/>
</dbReference>
<dbReference type="SUPFAM" id="SSF46689">
    <property type="entry name" value="Homeodomain-like"/>
    <property type="match status" value="1"/>
</dbReference>
<organism evidence="4 5">
    <name type="scientific">Deinococcus oregonensis</name>
    <dbReference type="NCBI Taxonomy" id="1805970"/>
    <lineage>
        <taxon>Bacteria</taxon>
        <taxon>Thermotogati</taxon>
        <taxon>Deinococcota</taxon>
        <taxon>Deinococci</taxon>
        <taxon>Deinococcales</taxon>
        <taxon>Deinococcaceae</taxon>
        <taxon>Deinococcus</taxon>
    </lineage>
</organism>
<name>A0ABV6B179_9DEIO</name>
<proteinExistence type="predicted"/>
<dbReference type="InterPro" id="IPR001647">
    <property type="entry name" value="HTH_TetR"/>
</dbReference>
<reference evidence="4 5" key="1">
    <citation type="submission" date="2024-09" db="EMBL/GenBank/DDBJ databases">
        <authorList>
            <person name="Sun Q."/>
            <person name="Mori K."/>
        </authorList>
    </citation>
    <scope>NUCLEOTIDE SEQUENCE [LARGE SCALE GENOMIC DNA]</scope>
    <source>
        <strain evidence="4 5">JCM 13503</strain>
    </source>
</reference>
<dbReference type="Pfam" id="PF00440">
    <property type="entry name" value="TetR_N"/>
    <property type="match status" value="1"/>
</dbReference>
<evidence type="ECO:0000256" key="1">
    <source>
        <dbReference type="ARBA" id="ARBA00023125"/>
    </source>
</evidence>
<comment type="caution">
    <text evidence="4">The sequence shown here is derived from an EMBL/GenBank/DDBJ whole genome shotgun (WGS) entry which is preliminary data.</text>
</comment>
<keyword evidence="1 2" id="KW-0238">DNA-binding</keyword>
<dbReference type="InterPro" id="IPR009057">
    <property type="entry name" value="Homeodomain-like_sf"/>
</dbReference>
<accession>A0ABV6B179</accession>
<keyword evidence="5" id="KW-1185">Reference proteome</keyword>
<feature type="domain" description="HTH tetR-type" evidence="3">
    <location>
        <begin position="2"/>
        <end position="62"/>
    </location>
</feature>
<dbReference type="InterPro" id="IPR036271">
    <property type="entry name" value="Tet_transcr_reg_TetR-rel_C_sf"/>
</dbReference>
<dbReference type="PANTHER" id="PTHR30055">
    <property type="entry name" value="HTH-TYPE TRANSCRIPTIONAL REGULATOR RUTR"/>
    <property type="match status" value="1"/>
</dbReference>
<evidence type="ECO:0000313" key="4">
    <source>
        <dbReference type="EMBL" id="MFB9992636.1"/>
    </source>
</evidence>
<dbReference type="PANTHER" id="PTHR30055:SF226">
    <property type="entry name" value="HTH-TYPE TRANSCRIPTIONAL REGULATOR PKSA"/>
    <property type="match status" value="1"/>
</dbReference>